<evidence type="ECO:0000256" key="4">
    <source>
        <dbReference type="ARBA" id="ARBA00039318"/>
    </source>
</evidence>
<dbReference type="Proteomes" id="UP000242814">
    <property type="component" value="Unassembled WGS sequence"/>
</dbReference>
<dbReference type="GO" id="GO:0003735">
    <property type="term" value="F:structural constituent of ribosome"/>
    <property type="evidence" value="ECO:0007669"/>
    <property type="project" value="InterPro"/>
</dbReference>
<evidence type="ECO:0000256" key="1">
    <source>
        <dbReference type="ARBA" id="ARBA00005251"/>
    </source>
</evidence>
<dbReference type="VEuPathDB" id="FungiDB:PADG_06266"/>
<name>A0A1D2JNC7_PARBR</name>
<keyword evidence="3 6" id="KW-0687">Ribonucleoprotein</keyword>
<dbReference type="InterPro" id="IPR020568">
    <property type="entry name" value="Ribosomal_Su5_D2-typ_SF"/>
</dbReference>
<dbReference type="GO" id="GO:0003723">
    <property type="term" value="F:RNA binding"/>
    <property type="evidence" value="ECO:0007669"/>
    <property type="project" value="TreeGrafter"/>
</dbReference>
<dbReference type="PROSITE" id="PS00360">
    <property type="entry name" value="RIBOSOMAL_S9"/>
    <property type="match status" value="1"/>
</dbReference>
<comment type="similarity">
    <text evidence="1 6">Belongs to the universal ribosomal protein uS9 family.</text>
</comment>
<dbReference type="GO" id="GO:0005763">
    <property type="term" value="C:mitochondrial small ribosomal subunit"/>
    <property type="evidence" value="ECO:0007669"/>
    <property type="project" value="TreeGrafter"/>
</dbReference>
<evidence type="ECO:0000256" key="7">
    <source>
        <dbReference type="SAM" id="MobiDB-lite"/>
    </source>
</evidence>
<sequence length="328" mass="37096">MAWQRPSCVARALRSTQNSFQWESHLSRPSFIAPRKQCLSTVAPAMFLRSQKRSQKHSQKRSLSTSAEEPEIKAAPPIDTAKLKITPSRILPTSPAYFTGTPKFIDDVLKLEYIQSKYALLPTVPASEAPRTAFLKHADYKNVINEEVPAAKYRQLQKILFRLNQIQPDLVPKEVKDVLKNFIRPGNPYQQQLKPKELDNKGRARGVGRRKTSHARVWLVEGEGEVLINGKNIVQVFSRLHDRESALWPLKVTNRLDKYNVFAIVRGGGVTGQAEAMTVALGKALLVHEPAIKPILRRAGCISTDPRQVERKKPGHLKARKMPAWVRR</sequence>
<keyword evidence="2 6" id="KW-0689">Ribosomal protein</keyword>
<dbReference type="AlphaFoldDB" id="A0A1D2JNC7"/>
<dbReference type="GO" id="GO:0006412">
    <property type="term" value="P:translation"/>
    <property type="evidence" value="ECO:0007669"/>
    <property type="project" value="InterPro"/>
</dbReference>
<dbReference type="OMA" id="RESAMWA"/>
<reference evidence="8 9" key="1">
    <citation type="submission" date="2016-06" db="EMBL/GenBank/DDBJ databases">
        <authorList>
            <person name="Kjaerup R.B."/>
            <person name="Dalgaard T.S."/>
            <person name="Juul-Madsen H.R."/>
        </authorList>
    </citation>
    <scope>NUCLEOTIDE SEQUENCE [LARGE SCALE GENOMIC DNA]</scope>
    <source>
        <strain evidence="8 9">Pb300</strain>
    </source>
</reference>
<dbReference type="Gene3D" id="3.30.230.10">
    <property type="match status" value="1"/>
</dbReference>
<gene>
    <name evidence="8" type="ORF">ACO22_00795</name>
</gene>
<comment type="caution">
    <text evidence="8">The sequence shown here is derived from an EMBL/GenBank/DDBJ whole genome shotgun (WGS) entry which is preliminary data.</text>
</comment>
<accession>A0A1D2JNC7</accession>
<feature type="compositionally biased region" description="Basic residues" evidence="7">
    <location>
        <begin position="50"/>
        <end position="60"/>
    </location>
</feature>
<proteinExistence type="inferred from homology"/>
<dbReference type="InterPro" id="IPR014721">
    <property type="entry name" value="Ribsml_uS5_D2-typ_fold_subgr"/>
</dbReference>
<dbReference type="InterPro" id="IPR020574">
    <property type="entry name" value="Ribosomal_uS9_CS"/>
</dbReference>
<evidence type="ECO:0000256" key="2">
    <source>
        <dbReference type="ARBA" id="ARBA00022980"/>
    </source>
</evidence>
<dbReference type="InterPro" id="IPR000754">
    <property type="entry name" value="Ribosomal_uS9"/>
</dbReference>
<dbReference type="SUPFAM" id="SSF54211">
    <property type="entry name" value="Ribosomal protein S5 domain 2-like"/>
    <property type="match status" value="1"/>
</dbReference>
<dbReference type="VEuPathDB" id="FungiDB:PABG_06893"/>
<protein>
    <recommendedName>
        <fullName evidence="4">Small ribosomal subunit protein uS9m</fullName>
    </recommendedName>
    <alternativeName>
        <fullName evidence="5">37S ribosomal protein S9, mitochondrial</fullName>
    </alternativeName>
</protein>
<evidence type="ECO:0000256" key="5">
    <source>
        <dbReference type="ARBA" id="ARBA00042623"/>
    </source>
</evidence>
<dbReference type="Pfam" id="PF00380">
    <property type="entry name" value="Ribosomal_S9"/>
    <property type="match status" value="1"/>
</dbReference>
<dbReference type="OrthoDB" id="10254627at2759"/>
<dbReference type="NCBIfam" id="NF001099">
    <property type="entry name" value="PRK00132.1"/>
    <property type="match status" value="1"/>
</dbReference>
<organism evidence="8 9">
    <name type="scientific">Paracoccidioides brasiliensis</name>
    <dbReference type="NCBI Taxonomy" id="121759"/>
    <lineage>
        <taxon>Eukaryota</taxon>
        <taxon>Fungi</taxon>
        <taxon>Dikarya</taxon>
        <taxon>Ascomycota</taxon>
        <taxon>Pezizomycotina</taxon>
        <taxon>Eurotiomycetes</taxon>
        <taxon>Eurotiomycetidae</taxon>
        <taxon>Onygenales</taxon>
        <taxon>Ajellomycetaceae</taxon>
        <taxon>Paracoccidioides</taxon>
    </lineage>
</organism>
<dbReference type="PANTHER" id="PTHR21569">
    <property type="entry name" value="RIBOSOMAL PROTEIN S9"/>
    <property type="match status" value="1"/>
</dbReference>
<feature type="region of interest" description="Disordered" evidence="7">
    <location>
        <begin position="50"/>
        <end position="71"/>
    </location>
</feature>
<evidence type="ECO:0000313" key="8">
    <source>
        <dbReference type="EMBL" id="ODH44717.1"/>
    </source>
</evidence>
<evidence type="ECO:0000256" key="3">
    <source>
        <dbReference type="ARBA" id="ARBA00023274"/>
    </source>
</evidence>
<evidence type="ECO:0000256" key="6">
    <source>
        <dbReference type="RuleBase" id="RU003815"/>
    </source>
</evidence>
<dbReference type="InterPro" id="IPR023035">
    <property type="entry name" value="Ribosomal_uS9_bac/plastid"/>
</dbReference>
<evidence type="ECO:0000313" key="9">
    <source>
        <dbReference type="Proteomes" id="UP000242814"/>
    </source>
</evidence>
<dbReference type="FunFam" id="3.30.230.10:FF:000001">
    <property type="entry name" value="30S ribosomal protein S9"/>
    <property type="match status" value="1"/>
</dbReference>
<dbReference type="EMBL" id="LZYO01000017">
    <property type="protein sequence ID" value="ODH44717.1"/>
    <property type="molecule type" value="Genomic_DNA"/>
</dbReference>
<dbReference type="PANTHER" id="PTHR21569:SF1">
    <property type="entry name" value="SMALL RIBOSOMAL SUBUNIT PROTEIN US9M"/>
    <property type="match status" value="1"/>
</dbReference>